<evidence type="ECO:0000313" key="3">
    <source>
        <dbReference type="Proteomes" id="UP000031586"/>
    </source>
</evidence>
<dbReference type="GO" id="GO:0003677">
    <property type="term" value="F:DNA binding"/>
    <property type="evidence" value="ECO:0007669"/>
    <property type="project" value="UniProtKB-KW"/>
</dbReference>
<evidence type="ECO:0000313" key="2">
    <source>
        <dbReference type="EMBL" id="KIF53220.1"/>
    </source>
</evidence>
<dbReference type="EMBL" id="JPRD01000015">
    <property type="protein sequence ID" value="KIF53220.1"/>
    <property type="molecule type" value="Genomic_DNA"/>
</dbReference>
<dbReference type="CDD" id="cd16394">
    <property type="entry name" value="sopB_N"/>
    <property type="match status" value="1"/>
</dbReference>
<reference evidence="2 3" key="1">
    <citation type="submission" date="2014-07" db="EMBL/GenBank/DDBJ databases">
        <title>Unique and conserved regions in Vibrio harveyi and related species in comparison with the shrimp pathogen Vibrio harveyi CAIM 1792.</title>
        <authorList>
            <person name="Espinoza-Valles I."/>
            <person name="Vora G."/>
            <person name="Leekitcharoenphon P."/>
            <person name="Ussery D."/>
            <person name="Hoj L."/>
            <person name="Gomez-Gil B."/>
        </authorList>
    </citation>
    <scope>NUCLEOTIDE SEQUENCE [LARGE SCALE GENOMIC DNA]</scope>
    <source>
        <strain evidence="3">CAIM 1854 / LMG 25443</strain>
    </source>
</reference>
<sequence length="416" mass="46598">MNSITSSHKAKSAPRKSTVSMWVNADKKGKRTEVVFDLVTLSKDELTSTVRVSEHNPRNQGYLSQTSLASLRKDIKDKGGIIEPAWAYSAGGYINLMDGSRRWRVAVMDGYEYKVWVTKSNLTADQINSITESFSQQKELSLIERGALYQKWLDDGLFEDKQSIGAAELKSATIITRALQAYNLRDSLKNCFTDPTTFGASLIYKLHKISKAMNDSENLVAVMDFERDLVNEVDPELIEFELTQKLKHQKTKKSQRTTVSTTAINTAITDKIIETFNNSALAEKKADEDNAFGVQSKGRLRMASEGDKTSLSIHFQNIHPSRQRYAADVNAAIVNSTVDVKAKNFNELDETAAKMLAALEEHADVDMFNSFDSVERKKMALLFKEIVAARYATAHEEDKKVTDIDEAQQKKVANAD</sequence>
<dbReference type="SUPFAM" id="SSF110849">
    <property type="entry name" value="ParB/Sulfiredoxin"/>
    <property type="match status" value="1"/>
</dbReference>
<keyword evidence="1" id="KW-0238">DNA-binding</keyword>
<dbReference type="PANTHER" id="PTHR38973">
    <property type="entry name" value="PLASMID PARTITIONING CONTROL PROTEIN-RELATED"/>
    <property type="match status" value="1"/>
</dbReference>
<dbReference type="Gene3D" id="1.10.10.2830">
    <property type="match status" value="1"/>
</dbReference>
<organism evidence="2 3">
    <name type="scientific">Vibrio owensii CAIM 1854 = LMG 25443</name>
    <dbReference type="NCBI Taxonomy" id="1229493"/>
    <lineage>
        <taxon>Bacteria</taxon>
        <taxon>Pseudomonadati</taxon>
        <taxon>Pseudomonadota</taxon>
        <taxon>Gammaproteobacteria</taxon>
        <taxon>Vibrionales</taxon>
        <taxon>Vibrionaceae</taxon>
        <taxon>Vibrio</taxon>
    </lineage>
</organism>
<dbReference type="PATRIC" id="fig|1229493.5.peg.1053"/>
<dbReference type="AlphaFoldDB" id="A0A0C1Z8B1"/>
<evidence type="ECO:0000256" key="1">
    <source>
        <dbReference type="ARBA" id="ARBA00023125"/>
    </source>
</evidence>
<comment type="caution">
    <text evidence="2">The sequence shown here is derived from an EMBL/GenBank/DDBJ whole genome shotgun (WGS) entry which is preliminary data.</text>
</comment>
<accession>A0A0C1Z8B1</accession>
<proteinExistence type="predicted"/>
<dbReference type="InterPro" id="IPR036086">
    <property type="entry name" value="ParB/Sulfiredoxin_sf"/>
</dbReference>
<protein>
    <submittedName>
        <fullName evidence="2">Uncharacterized protein</fullName>
    </submittedName>
</protein>
<gene>
    <name evidence="2" type="ORF">H735_09835</name>
</gene>
<dbReference type="Proteomes" id="UP000031586">
    <property type="component" value="Unassembled WGS sequence"/>
</dbReference>
<name>A0A0C1Z8B1_9VIBR</name>
<dbReference type="PANTHER" id="PTHR38973:SF2">
    <property type="entry name" value="PARB_REPB_SPO0J FAMILY PLASMID PARTITION PROTEIN"/>
    <property type="match status" value="1"/>
</dbReference>